<dbReference type="Gene3D" id="3.40.50.300">
    <property type="entry name" value="P-loop containing nucleotide triphosphate hydrolases"/>
    <property type="match status" value="1"/>
</dbReference>
<evidence type="ECO:0000256" key="7">
    <source>
        <dbReference type="ARBA" id="ARBA00023136"/>
    </source>
</evidence>
<keyword evidence="6" id="KW-1278">Translocase</keyword>
<reference evidence="11 12" key="1">
    <citation type="submission" date="2019-08" db="EMBL/GenBank/DDBJ databases">
        <title>Actinomadura sp. nov. CYP1-5 isolated from mountain soil.</title>
        <authorList>
            <person name="Songsumanus A."/>
            <person name="Kuncharoen N."/>
            <person name="Kudo T."/>
            <person name="Yuki M."/>
            <person name="Igarashi Y."/>
            <person name="Tanasupawat S."/>
        </authorList>
    </citation>
    <scope>NUCLEOTIDE SEQUENCE [LARGE SCALE GENOMIC DNA]</scope>
    <source>
        <strain evidence="11 12">GKU157</strain>
    </source>
</reference>
<dbReference type="GO" id="GO:0005886">
    <property type="term" value="C:plasma membrane"/>
    <property type="evidence" value="ECO:0007669"/>
    <property type="project" value="UniProtKB-SubCell"/>
</dbReference>
<dbReference type="InterPro" id="IPR003439">
    <property type="entry name" value="ABC_transporter-like_ATP-bd"/>
</dbReference>
<dbReference type="OrthoDB" id="9804819at2"/>
<dbReference type="Pfam" id="PF00005">
    <property type="entry name" value="ABC_tran"/>
    <property type="match status" value="1"/>
</dbReference>
<dbReference type="InterPro" id="IPR025302">
    <property type="entry name" value="DrrA1/2-like_C"/>
</dbReference>
<dbReference type="InterPro" id="IPR027417">
    <property type="entry name" value="P-loop_NTPase"/>
</dbReference>
<organism evidence="11 12">
    <name type="scientific">Actinomadura syzygii</name>
    <dbReference type="NCBI Taxonomy" id="1427538"/>
    <lineage>
        <taxon>Bacteria</taxon>
        <taxon>Bacillati</taxon>
        <taxon>Actinomycetota</taxon>
        <taxon>Actinomycetes</taxon>
        <taxon>Streptosporangiales</taxon>
        <taxon>Thermomonosporaceae</taxon>
        <taxon>Actinomadura</taxon>
    </lineage>
</organism>
<dbReference type="GO" id="GO:0016887">
    <property type="term" value="F:ATP hydrolysis activity"/>
    <property type="evidence" value="ECO:0007669"/>
    <property type="project" value="InterPro"/>
</dbReference>
<dbReference type="InterPro" id="IPR003593">
    <property type="entry name" value="AAA+_ATPase"/>
</dbReference>
<feature type="domain" description="ABC transporter" evidence="10">
    <location>
        <begin position="8"/>
        <end position="238"/>
    </location>
</feature>
<evidence type="ECO:0000313" key="11">
    <source>
        <dbReference type="EMBL" id="TYC12204.1"/>
    </source>
</evidence>
<keyword evidence="3" id="KW-1003">Cell membrane</keyword>
<dbReference type="Proteomes" id="UP000322634">
    <property type="component" value="Unassembled WGS sequence"/>
</dbReference>
<keyword evidence="7" id="KW-0472">Membrane</keyword>
<dbReference type="InterPro" id="IPR005894">
    <property type="entry name" value="DrrA"/>
</dbReference>
<evidence type="ECO:0000256" key="8">
    <source>
        <dbReference type="ARBA" id="ARBA00023251"/>
    </source>
</evidence>
<dbReference type="EMBL" id="VSFF01000009">
    <property type="protein sequence ID" value="TYC12204.1"/>
    <property type="molecule type" value="Genomic_DNA"/>
</dbReference>
<dbReference type="GO" id="GO:0043215">
    <property type="term" value="P:daunorubicin transport"/>
    <property type="evidence" value="ECO:0007669"/>
    <property type="project" value="InterPro"/>
</dbReference>
<dbReference type="InterPro" id="IPR050763">
    <property type="entry name" value="ABC_transporter_ATP-binding"/>
</dbReference>
<sequence length="319" mass="33598">MTEPRLAVLAEGLRKRYGGTAALDGLDLRVPAGTVHGLLGPNGAGKTTAVRVLATLTAPDAGTARVAGHDVVRDAARVRRRIGLVGQHAAVDEVLGGRQNLVMFGRLYHLGATEARRRADELLDRFRLADAADRPAGTYSGGMRRRLDLAASMILAPPVLFLDEPTTGLDPRGRSEVWDAIRALVDGGTTVLLTTQYLEEADRLAAGISVIDHGRVIAGGTPEELKSRLGGDRIEVVLDDPGRLTAAAEIVGRVASGEVDVDAEALRVGAAVTGRAAALTEAVRALDDAGVRVADIGLRRPTLDEVFLHLTDKETEVAS</sequence>
<keyword evidence="2" id="KW-0813">Transport</keyword>
<dbReference type="AlphaFoldDB" id="A0A5D0U2N2"/>
<evidence type="ECO:0000259" key="10">
    <source>
        <dbReference type="PROSITE" id="PS50893"/>
    </source>
</evidence>
<comment type="caution">
    <text evidence="11">The sequence shown here is derived from an EMBL/GenBank/DDBJ whole genome shotgun (WGS) entry which is preliminary data.</text>
</comment>
<dbReference type="SMART" id="SM00382">
    <property type="entry name" value="AAA"/>
    <property type="match status" value="1"/>
</dbReference>
<dbReference type="PROSITE" id="PS50893">
    <property type="entry name" value="ABC_TRANSPORTER_2"/>
    <property type="match status" value="1"/>
</dbReference>
<evidence type="ECO:0000256" key="5">
    <source>
        <dbReference type="ARBA" id="ARBA00022840"/>
    </source>
</evidence>
<dbReference type="PANTHER" id="PTHR42711">
    <property type="entry name" value="ABC TRANSPORTER ATP-BINDING PROTEIN"/>
    <property type="match status" value="1"/>
</dbReference>
<evidence type="ECO:0000256" key="1">
    <source>
        <dbReference type="ARBA" id="ARBA00004413"/>
    </source>
</evidence>
<proteinExistence type="inferred from homology"/>
<dbReference type="RefSeq" id="WP_148352148.1">
    <property type="nucleotide sequence ID" value="NZ_JBHSBF010000012.1"/>
</dbReference>
<name>A0A5D0U2N2_9ACTN</name>
<keyword evidence="8" id="KW-0046">Antibiotic resistance</keyword>
<dbReference type="PROSITE" id="PS00211">
    <property type="entry name" value="ABC_TRANSPORTER_1"/>
    <property type="match status" value="1"/>
</dbReference>
<evidence type="ECO:0000256" key="6">
    <source>
        <dbReference type="ARBA" id="ARBA00022967"/>
    </source>
</evidence>
<gene>
    <name evidence="11" type="ORF">FXF65_23290</name>
</gene>
<protein>
    <submittedName>
        <fullName evidence="11">ATP-binding cassette domain-containing protein</fullName>
    </submittedName>
</protein>
<evidence type="ECO:0000256" key="4">
    <source>
        <dbReference type="ARBA" id="ARBA00022741"/>
    </source>
</evidence>
<dbReference type="InterPro" id="IPR017871">
    <property type="entry name" value="ABC_transporter-like_CS"/>
</dbReference>
<dbReference type="PANTHER" id="PTHR42711:SF19">
    <property type="entry name" value="DOXORUBICIN RESISTANCE ATP-BINDING PROTEIN DRRA"/>
    <property type="match status" value="1"/>
</dbReference>
<evidence type="ECO:0000313" key="12">
    <source>
        <dbReference type="Proteomes" id="UP000322634"/>
    </source>
</evidence>
<keyword evidence="5 11" id="KW-0067">ATP-binding</keyword>
<dbReference type="FunFam" id="3.40.50.300:FF:000589">
    <property type="entry name" value="ABC transporter, ATP-binding subunit"/>
    <property type="match status" value="1"/>
</dbReference>
<dbReference type="SUPFAM" id="SSF52540">
    <property type="entry name" value="P-loop containing nucleoside triphosphate hydrolases"/>
    <property type="match status" value="1"/>
</dbReference>
<comment type="subcellular location">
    <subcellularLocation>
        <location evidence="1">Cell membrane</location>
        <topology evidence="1">Peripheral membrane protein</topology>
        <orientation evidence="1">Cytoplasmic side</orientation>
    </subcellularLocation>
</comment>
<dbReference type="Pfam" id="PF13732">
    <property type="entry name" value="DrrA1-3_C"/>
    <property type="match status" value="1"/>
</dbReference>
<accession>A0A5D0U2N2</accession>
<evidence type="ECO:0000256" key="3">
    <source>
        <dbReference type="ARBA" id="ARBA00022475"/>
    </source>
</evidence>
<evidence type="ECO:0000256" key="9">
    <source>
        <dbReference type="ARBA" id="ARBA00049985"/>
    </source>
</evidence>
<dbReference type="GO" id="GO:0046677">
    <property type="term" value="P:response to antibiotic"/>
    <property type="evidence" value="ECO:0007669"/>
    <property type="project" value="UniProtKB-KW"/>
</dbReference>
<dbReference type="NCBIfam" id="TIGR01188">
    <property type="entry name" value="drrA"/>
    <property type="match status" value="1"/>
</dbReference>
<dbReference type="GO" id="GO:1900753">
    <property type="term" value="P:doxorubicin transport"/>
    <property type="evidence" value="ECO:0007669"/>
    <property type="project" value="InterPro"/>
</dbReference>
<keyword evidence="4" id="KW-0547">Nucleotide-binding</keyword>
<evidence type="ECO:0000256" key="2">
    <source>
        <dbReference type="ARBA" id="ARBA00022448"/>
    </source>
</evidence>
<dbReference type="GO" id="GO:0005524">
    <property type="term" value="F:ATP binding"/>
    <property type="evidence" value="ECO:0007669"/>
    <property type="project" value="UniProtKB-KW"/>
</dbReference>
<comment type="similarity">
    <text evidence="9">Belongs to the ABC transporter superfamily. Drug exporter-1 (DrugE1) (TC 3.A.1.105) family.</text>
</comment>
<keyword evidence="12" id="KW-1185">Reference proteome</keyword>